<evidence type="ECO:0000256" key="12">
    <source>
        <dbReference type="ARBA" id="ARBA00030212"/>
    </source>
</evidence>
<dbReference type="OrthoDB" id="5818798at2759"/>
<sequence>MLPKDKPIVTTPIREVRYIEEKARTRKALREYIIKERSNPFRQAANMGGGYIQDPAFVRYEASNIFTAEMAHFKFTWRTTGFFLGFVIGPMVAIGIVSEYYRRAFDAKVRRGEVSYFDRFNKFT</sequence>
<protein>
    <recommendedName>
        <fullName evidence="3">NADH dehydrogenase [ubiquinone] 1 beta subcomplex subunit 4</fullName>
    </recommendedName>
    <alternativeName>
        <fullName evidence="12">Complex I-B15</fullName>
    </alternativeName>
    <alternativeName>
        <fullName evidence="13">NADH-ubiquinone oxidoreductase B15 subunit</fullName>
    </alternativeName>
</protein>
<evidence type="ECO:0000256" key="11">
    <source>
        <dbReference type="ARBA" id="ARBA00023136"/>
    </source>
</evidence>
<dbReference type="FunCoup" id="A0A6P9AD97">
    <property type="interactions" value="237"/>
</dbReference>
<keyword evidence="9 14" id="KW-1133">Transmembrane helix</keyword>
<comment type="similarity">
    <text evidence="2">Belongs to the complex I NDUFB4 subunit family.</text>
</comment>
<evidence type="ECO:0000256" key="10">
    <source>
        <dbReference type="ARBA" id="ARBA00023128"/>
    </source>
</evidence>
<evidence type="ECO:0000256" key="2">
    <source>
        <dbReference type="ARBA" id="ARBA00007260"/>
    </source>
</evidence>
<dbReference type="KEGG" id="tpal:117652801"/>
<dbReference type="InterPro" id="IPR009866">
    <property type="entry name" value="NADH_UbQ_OxRdtase_NDUFB4_su"/>
</dbReference>
<evidence type="ECO:0000256" key="8">
    <source>
        <dbReference type="ARBA" id="ARBA00022982"/>
    </source>
</evidence>
<keyword evidence="15" id="KW-1185">Reference proteome</keyword>
<dbReference type="GO" id="GO:0005743">
    <property type="term" value="C:mitochondrial inner membrane"/>
    <property type="evidence" value="ECO:0007669"/>
    <property type="project" value="UniProtKB-SubCell"/>
</dbReference>
<dbReference type="GeneID" id="117652801"/>
<evidence type="ECO:0000256" key="6">
    <source>
        <dbReference type="ARBA" id="ARBA00022692"/>
    </source>
</evidence>
<keyword evidence="5" id="KW-0679">Respiratory chain</keyword>
<keyword evidence="11 14" id="KW-0472">Membrane</keyword>
<proteinExistence type="inferred from homology"/>
<evidence type="ECO:0000256" key="7">
    <source>
        <dbReference type="ARBA" id="ARBA00022792"/>
    </source>
</evidence>
<evidence type="ECO:0000313" key="15">
    <source>
        <dbReference type="Proteomes" id="UP000515158"/>
    </source>
</evidence>
<keyword evidence="6 14" id="KW-0812">Transmembrane</keyword>
<evidence type="ECO:0000313" key="16">
    <source>
        <dbReference type="RefSeq" id="XP_034253801.1"/>
    </source>
</evidence>
<keyword evidence="8" id="KW-0249">Electron transport</keyword>
<dbReference type="AlphaFoldDB" id="A0A6P9AD97"/>
<keyword evidence="7" id="KW-0999">Mitochondrion inner membrane</keyword>
<dbReference type="Pfam" id="PF07225">
    <property type="entry name" value="NDUF_B4"/>
    <property type="match status" value="1"/>
</dbReference>
<dbReference type="Proteomes" id="UP000515158">
    <property type="component" value="Unplaced"/>
</dbReference>
<dbReference type="RefSeq" id="XP_034253801.1">
    <property type="nucleotide sequence ID" value="XM_034397910.1"/>
</dbReference>
<gene>
    <name evidence="16" type="primary">LOC117652801</name>
</gene>
<evidence type="ECO:0000256" key="1">
    <source>
        <dbReference type="ARBA" id="ARBA00004434"/>
    </source>
</evidence>
<name>A0A6P9AD97_THRPL</name>
<keyword evidence="10" id="KW-0496">Mitochondrion</keyword>
<evidence type="ECO:0000256" key="3">
    <source>
        <dbReference type="ARBA" id="ARBA00018681"/>
    </source>
</evidence>
<evidence type="ECO:0000256" key="5">
    <source>
        <dbReference type="ARBA" id="ARBA00022660"/>
    </source>
</evidence>
<keyword evidence="4" id="KW-0813">Transport</keyword>
<feature type="transmembrane region" description="Helical" evidence="14">
    <location>
        <begin position="82"/>
        <end position="101"/>
    </location>
</feature>
<dbReference type="InParanoid" id="A0A6P9AD97"/>
<comment type="subcellular location">
    <subcellularLocation>
        <location evidence="1">Mitochondrion inner membrane</location>
        <topology evidence="1">Single-pass membrane protein</topology>
    </subcellularLocation>
</comment>
<evidence type="ECO:0000256" key="13">
    <source>
        <dbReference type="ARBA" id="ARBA00030987"/>
    </source>
</evidence>
<accession>A0A6P9AD97</accession>
<organism evidence="16">
    <name type="scientific">Thrips palmi</name>
    <name type="common">Melon thrips</name>
    <dbReference type="NCBI Taxonomy" id="161013"/>
    <lineage>
        <taxon>Eukaryota</taxon>
        <taxon>Metazoa</taxon>
        <taxon>Ecdysozoa</taxon>
        <taxon>Arthropoda</taxon>
        <taxon>Hexapoda</taxon>
        <taxon>Insecta</taxon>
        <taxon>Pterygota</taxon>
        <taxon>Neoptera</taxon>
        <taxon>Paraneoptera</taxon>
        <taxon>Thysanoptera</taxon>
        <taxon>Terebrantia</taxon>
        <taxon>Thripoidea</taxon>
        <taxon>Thripidae</taxon>
        <taxon>Thrips</taxon>
    </lineage>
</organism>
<evidence type="ECO:0000256" key="4">
    <source>
        <dbReference type="ARBA" id="ARBA00022448"/>
    </source>
</evidence>
<reference evidence="16" key="1">
    <citation type="submission" date="2025-08" db="UniProtKB">
        <authorList>
            <consortium name="RefSeq"/>
        </authorList>
    </citation>
    <scope>IDENTIFICATION</scope>
    <source>
        <tissue evidence="16">Total insect</tissue>
    </source>
</reference>
<evidence type="ECO:0000256" key="14">
    <source>
        <dbReference type="SAM" id="Phobius"/>
    </source>
</evidence>
<evidence type="ECO:0000256" key="9">
    <source>
        <dbReference type="ARBA" id="ARBA00022989"/>
    </source>
</evidence>